<dbReference type="HOGENOM" id="CLU_1485659_0_0_1"/>
<protein>
    <submittedName>
        <fullName evidence="1">Uncharacterized protein</fullName>
    </submittedName>
</protein>
<dbReference type="AlphaFoldDB" id="T1JA83"/>
<keyword evidence="2" id="KW-1185">Reference proteome</keyword>
<proteinExistence type="predicted"/>
<organism evidence="1 2">
    <name type="scientific">Strigamia maritima</name>
    <name type="common">European centipede</name>
    <name type="synonym">Geophilus maritimus</name>
    <dbReference type="NCBI Taxonomy" id="126957"/>
    <lineage>
        <taxon>Eukaryota</taxon>
        <taxon>Metazoa</taxon>
        <taxon>Ecdysozoa</taxon>
        <taxon>Arthropoda</taxon>
        <taxon>Myriapoda</taxon>
        <taxon>Chilopoda</taxon>
        <taxon>Pleurostigmophora</taxon>
        <taxon>Geophilomorpha</taxon>
        <taxon>Linotaeniidae</taxon>
        <taxon>Strigamia</taxon>
    </lineage>
</organism>
<reference evidence="1" key="2">
    <citation type="submission" date="2015-02" db="UniProtKB">
        <authorList>
            <consortium name="EnsemblMetazoa"/>
        </authorList>
    </citation>
    <scope>IDENTIFICATION</scope>
</reference>
<reference evidence="2" key="1">
    <citation type="submission" date="2011-05" db="EMBL/GenBank/DDBJ databases">
        <authorList>
            <person name="Richards S.R."/>
            <person name="Qu J."/>
            <person name="Jiang H."/>
            <person name="Jhangiani S.N."/>
            <person name="Agravi P."/>
            <person name="Goodspeed R."/>
            <person name="Gross S."/>
            <person name="Mandapat C."/>
            <person name="Jackson L."/>
            <person name="Mathew T."/>
            <person name="Pu L."/>
            <person name="Thornton R."/>
            <person name="Saada N."/>
            <person name="Wilczek-Boney K.B."/>
            <person name="Lee S."/>
            <person name="Kovar C."/>
            <person name="Wu Y."/>
            <person name="Scherer S.E."/>
            <person name="Worley K.C."/>
            <person name="Muzny D.M."/>
            <person name="Gibbs R."/>
        </authorList>
    </citation>
    <scope>NUCLEOTIDE SEQUENCE</scope>
    <source>
        <strain evidence="2">Brora</strain>
    </source>
</reference>
<sequence length="182" mass="21079">ALLTPSLGNSSKQWFLPGLPLAEGDLEERVTSVSRDFSASYFEICVVMKAKKASSKDPTACLRWHLSNSSMDSIGRRRGREMARIRRQRSQEWRDRDYSSSDNEDHSREYDPHRYVDERILRYENDVKAGLDVREYLQPQGTCTLSLLSEALEHFSSFTIMGIDHLVHFKKDKCLFRDKLGT</sequence>
<evidence type="ECO:0000313" key="2">
    <source>
        <dbReference type="Proteomes" id="UP000014500"/>
    </source>
</evidence>
<evidence type="ECO:0000313" key="1">
    <source>
        <dbReference type="EnsemblMetazoa" id="SMAR010642-PA"/>
    </source>
</evidence>
<dbReference type="Proteomes" id="UP000014500">
    <property type="component" value="Unassembled WGS sequence"/>
</dbReference>
<accession>T1JA83</accession>
<dbReference type="EnsemblMetazoa" id="SMAR010642-RA">
    <property type="protein sequence ID" value="SMAR010642-PA"/>
    <property type="gene ID" value="SMAR010642"/>
</dbReference>
<dbReference type="EMBL" id="JH431987">
    <property type="status" value="NOT_ANNOTATED_CDS"/>
    <property type="molecule type" value="Genomic_DNA"/>
</dbReference>
<name>T1JA83_STRMM</name>